<gene>
    <name evidence="1" type="ORF">MNB_SV-4-1318</name>
</gene>
<protein>
    <submittedName>
        <fullName evidence="1">Uncharacterized protein</fullName>
    </submittedName>
</protein>
<dbReference type="EMBL" id="FPIB01000016">
    <property type="protein sequence ID" value="SFV90424.1"/>
    <property type="molecule type" value="Genomic_DNA"/>
</dbReference>
<sequence>MNSQNILRITLFISVLAFNPAVAQTLTQRTLGALALQKQHRLGAQIAKHLEAKGLEADAAKTIGESFLQKNHTQTGVMVTNIVHHNIATQEDVIAYLSDEALFRRSTDLSDYDTLVRMVTQIHQDKLSKEMLARLQKVAQQNSMIAV</sequence>
<accession>A0A1W1E902</accession>
<organism evidence="1">
    <name type="scientific">hydrothermal vent metagenome</name>
    <dbReference type="NCBI Taxonomy" id="652676"/>
    <lineage>
        <taxon>unclassified sequences</taxon>
        <taxon>metagenomes</taxon>
        <taxon>ecological metagenomes</taxon>
    </lineage>
</organism>
<evidence type="ECO:0000313" key="1">
    <source>
        <dbReference type="EMBL" id="SFV90424.1"/>
    </source>
</evidence>
<proteinExistence type="predicted"/>
<reference evidence="1" key="1">
    <citation type="submission" date="2016-10" db="EMBL/GenBank/DDBJ databases">
        <authorList>
            <person name="de Groot N.N."/>
        </authorList>
    </citation>
    <scope>NUCLEOTIDE SEQUENCE</scope>
</reference>
<name>A0A1W1E902_9ZZZZ</name>
<dbReference type="AlphaFoldDB" id="A0A1W1E902"/>